<evidence type="ECO:0000313" key="3">
    <source>
        <dbReference type="EMBL" id="KAG0465256.1"/>
    </source>
</evidence>
<dbReference type="PANTHER" id="PTHR35502:SF2">
    <property type="entry name" value="PROTEIN MICROTUBULE BINDING PROTEIN 2C"/>
    <property type="match status" value="1"/>
</dbReference>
<proteinExistence type="predicted"/>
<keyword evidence="1" id="KW-0175">Coiled coil</keyword>
<reference evidence="3 4" key="1">
    <citation type="journal article" date="2020" name="Nat. Food">
        <title>A phased Vanilla planifolia genome enables genetic improvement of flavour and production.</title>
        <authorList>
            <person name="Hasing T."/>
            <person name="Tang H."/>
            <person name="Brym M."/>
            <person name="Khazi F."/>
            <person name="Huang T."/>
            <person name="Chambers A.H."/>
        </authorList>
    </citation>
    <scope>NUCLEOTIDE SEQUENCE [LARGE SCALE GENOMIC DNA]</scope>
    <source>
        <tissue evidence="3">Leaf</tissue>
    </source>
</reference>
<sequence>MDSQPRLAEDGFHPPSTSAVIGGAGGNMDRVLFQNLVEMVPLVESLMDKRASSSFTRRASIVHTPAPPHLKKAADHKRKKAVQCSSLKTQKDAEECVEDEKNELLLLQNQVADLQKRLSEKEEALKSAENLTIQVNATHASLGELRRQVSERDALIKSTNTELYDAKDDMDDIDMAKMEEARIAYLTAVAAAKEETTDETLAAVAEARRKLQTFVL</sequence>
<dbReference type="OrthoDB" id="1915670at2759"/>
<organism evidence="3 4">
    <name type="scientific">Vanilla planifolia</name>
    <name type="common">Vanilla</name>
    <dbReference type="NCBI Taxonomy" id="51239"/>
    <lineage>
        <taxon>Eukaryota</taxon>
        <taxon>Viridiplantae</taxon>
        <taxon>Streptophyta</taxon>
        <taxon>Embryophyta</taxon>
        <taxon>Tracheophyta</taxon>
        <taxon>Spermatophyta</taxon>
        <taxon>Magnoliopsida</taxon>
        <taxon>Liliopsida</taxon>
        <taxon>Asparagales</taxon>
        <taxon>Orchidaceae</taxon>
        <taxon>Vanilloideae</taxon>
        <taxon>Vanilleae</taxon>
        <taxon>Vanilla</taxon>
    </lineage>
</organism>
<dbReference type="PANTHER" id="PTHR35502">
    <property type="entry name" value="PROTEIN MICROTUBULE BINDING PROTEIN 2C"/>
    <property type="match status" value="1"/>
</dbReference>
<protein>
    <submittedName>
        <fullName evidence="3">Uncharacterized protein</fullName>
    </submittedName>
</protein>
<dbReference type="InterPro" id="IPR040289">
    <property type="entry name" value="MBP2C"/>
</dbReference>
<gene>
    <name evidence="3" type="ORF">HPP92_019420</name>
</gene>
<evidence type="ECO:0000256" key="2">
    <source>
        <dbReference type="SAM" id="MobiDB-lite"/>
    </source>
</evidence>
<evidence type="ECO:0000256" key="1">
    <source>
        <dbReference type="SAM" id="Coils"/>
    </source>
</evidence>
<accession>A0A835Q6W7</accession>
<feature type="region of interest" description="Disordered" evidence="2">
    <location>
        <begin position="1"/>
        <end position="21"/>
    </location>
</feature>
<dbReference type="AlphaFoldDB" id="A0A835Q6W7"/>
<name>A0A835Q6W7_VANPL</name>
<dbReference type="EMBL" id="JADCNM010000010">
    <property type="protein sequence ID" value="KAG0465256.1"/>
    <property type="molecule type" value="Genomic_DNA"/>
</dbReference>
<feature type="coiled-coil region" evidence="1">
    <location>
        <begin position="90"/>
        <end position="131"/>
    </location>
</feature>
<comment type="caution">
    <text evidence="3">The sequence shown here is derived from an EMBL/GenBank/DDBJ whole genome shotgun (WGS) entry which is preliminary data.</text>
</comment>
<evidence type="ECO:0000313" key="4">
    <source>
        <dbReference type="Proteomes" id="UP000639772"/>
    </source>
</evidence>
<dbReference type="Proteomes" id="UP000639772">
    <property type="component" value="Chromosome 10"/>
</dbReference>
<dbReference type="GO" id="GO:0008017">
    <property type="term" value="F:microtubule binding"/>
    <property type="evidence" value="ECO:0007669"/>
    <property type="project" value="InterPro"/>
</dbReference>
<dbReference type="GO" id="GO:0010497">
    <property type="term" value="P:plasmodesmata-mediated intercellular transport"/>
    <property type="evidence" value="ECO:0007669"/>
    <property type="project" value="InterPro"/>
</dbReference>